<dbReference type="PANTHER" id="PTHR34061">
    <property type="entry name" value="PROTEIN, PUTATIVE-RELATED"/>
    <property type="match status" value="1"/>
</dbReference>
<reference evidence="2 3" key="1">
    <citation type="journal article" date="2021" name="BMC Genomics">
        <title>Datura genome reveals duplications of psychoactive alkaloid biosynthetic genes and high mutation rate following tissue culture.</title>
        <authorList>
            <person name="Rajewski A."/>
            <person name="Carter-House D."/>
            <person name="Stajich J."/>
            <person name="Litt A."/>
        </authorList>
    </citation>
    <scope>NUCLEOTIDE SEQUENCE [LARGE SCALE GENOMIC DNA]</scope>
    <source>
        <strain evidence="2">AR-01</strain>
    </source>
</reference>
<sequence>MRGVKFWMEKAIPTKTSSLRSTGDFSDLFGRAKRENKTSNTMSCEKFDGLARWFGTSVASAFFASLERCACVNLTTYASDDEEEEEAKDRPLFMNNLPSDVDPCPQTNNSRSVDDLPV</sequence>
<gene>
    <name evidence="2" type="ORF">HAX54_037323</name>
</gene>
<dbReference type="PANTHER" id="PTHR34061:SF20">
    <property type="match status" value="1"/>
</dbReference>
<evidence type="ECO:0000313" key="2">
    <source>
        <dbReference type="EMBL" id="MCD7446116.1"/>
    </source>
</evidence>
<organism evidence="2 3">
    <name type="scientific">Datura stramonium</name>
    <name type="common">Jimsonweed</name>
    <name type="synonym">Common thornapple</name>
    <dbReference type="NCBI Taxonomy" id="4076"/>
    <lineage>
        <taxon>Eukaryota</taxon>
        <taxon>Viridiplantae</taxon>
        <taxon>Streptophyta</taxon>
        <taxon>Embryophyta</taxon>
        <taxon>Tracheophyta</taxon>
        <taxon>Spermatophyta</taxon>
        <taxon>Magnoliopsida</taxon>
        <taxon>eudicotyledons</taxon>
        <taxon>Gunneridae</taxon>
        <taxon>Pentapetalae</taxon>
        <taxon>asterids</taxon>
        <taxon>lamiids</taxon>
        <taxon>Solanales</taxon>
        <taxon>Solanaceae</taxon>
        <taxon>Solanoideae</taxon>
        <taxon>Datureae</taxon>
        <taxon>Datura</taxon>
    </lineage>
</organism>
<accession>A0ABS8RGY2</accession>
<dbReference type="EMBL" id="JACEIK010000005">
    <property type="protein sequence ID" value="MCD7446116.1"/>
    <property type="molecule type" value="Genomic_DNA"/>
</dbReference>
<proteinExistence type="predicted"/>
<dbReference type="Proteomes" id="UP000823775">
    <property type="component" value="Unassembled WGS sequence"/>
</dbReference>
<evidence type="ECO:0000313" key="3">
    <source>
        <dbReference type="Proteomes" id="UP000823775"/>
    </source>
</evidence>
<comment type="caution">
    <text evidence="2">The sequence shown here is derived from an EMBL/GenBank/DDBJ whole genome shotgun (WGS) entry which is preliminary data.</text>
</comment>
<feature type="region of interest" description="Disordered" evidence="1">
    <location>
        <begin position="80"/>
        <end position="118"/>
    </location>
</feature>
<evidence type="ECO:0000256" key="1">
    <source>
        <dbReference type="SAM" id="MobiDB-lite"/>
    </source>
</evidence>
<name>A0ABS8RGY2_DATST</name>
<protein>
    <submittedName>
        <fullName evidence="2">Uncharacterized protein</fullName>
    </submittedName>
</protein>
<keyword evidence="3" id="KW-1185">Reference proteome</keyword>